<organism evidence="11 12">
    <name type="scientific">Methylobacterium aquaticum</name>
    <dbReference type="NCBI Taxonomy" id="270351"/>
    <lineage>
        <taxon>Bacteria</taxon>
        <taxon>Pseudomonadati</taxon>
        <taxon>Pseudomonadota</taxon>
        <taxon>Alphaproteobacteria</taxon>
        <taxon>Hyphomicrobiales</taxon>
        <taxon>Methylobacteriaceae</taxon>
        <taxon>Methylobacterium</taxon>
    </lineage>
</organism>
<dbReference type="InterPro" id="IPR004527">
    <property type="entry name" value="Glu-tRNA-ligase_bac/mito"/>
</dbReference>
<sequence length="454" mass="49403">MLYEGRMAPVVRFAPSPTGFLHIGNARPALFNALFARRAGGRFWLRLDDTDTARSTAEFAAAIEEDLGWLGIVPDGMFRQSERLAIYDAAAERLKAVGRLYPAYETAEELDRRRKRQLGRGLPPVYDRAALKLSPEERAAFEAEGRRPHWRFRLDPGTVTWDDLVRGPCHVEADSLSDPVLIREDGSYLYTLPSVVDDAETGVTHVIRGEDHVTNTAVQIQIFSALGAPVPVFAHHNLLTTASGEGLSKRLGHLSLRGLRAAGYEPMAVAALAVLTGSAEAVRPVSDLDELASLVDLAHVSRAPAKFDEHELDGLNARVVHGLGYAVVAERLAALGVASERAEAFWEVVKANLTRVSDAADWWRVVEGPVTPVIGETPDLFAVAREALPEEPWDATTWKRVTEAVRNATGLKGKALFLPLRLALTGLDHGPDLAGLLPLIGRARALARLKGETA</sequence>
<protein>
    <recommendedName>
        <fullName evidence="8">Glutamate--tRNA ligase</fullName>
        <ecNumber evidence="8">6.1.1.17</ecNumber>
    </recommendedName>
    <alternativeName>
        <fullName evidence="8">Glutamyl-tRNA synthetase</fullName>
        <shortName evidence="8">GluRS</shortName>
    </alternativeName>
</protein>
<dbReference type="InterPro" id="IPR014729">
    <property type="entry name" value="Rossmann-like_a/b/a_fold"/>
</dbReference>
<evidence type="ECO:0000256" key="2">
    <source>
        <dbReference type="ARBA" id="ARBA00022490"/>
    </source>
</evidence>
<dbReference type="PROSITE" id="PS00178">
    <property type="entry name" value="AA_TRNA_LIGASE_I"/>
    <property type="match status" value="1"/>
</dbReference>
<accession>A0A0C6EV57</accession>
<feature type="short sequence motif" description="'HIGH' region" evidence="8">
    <location>
        <begin position="15"/>
        <end position="25"/>
    </location>
</feature>
<comment type="similarity">
    <text evidence="1 8">Belongs to the class-I aminoacyl-tRNA synthetase family. Glutamate--tRNA ligase type 1 subfamily.</text>
</comment>
<dbReference type="SUPFAM" id="SSF52374">
    <property type="entry name" value="Nucleotidylyl transferase"/>
    <property type="match status" value="1"/>
</dbReference>
<proteinExistence type="inferred from homology"/>
<dbReference type="HAMAP" id="MF_00022">
    <property type="entry name" value="Glu_tRNA_synth_type1"/>
    <property type="match status" value="1"/>
</dbReference>
<evidence type="ECO:0000259" key="10">
    <source>
        <dbReference type="Pfam" id="PF19269"/>
    </source>
</evidence>
<keyword evidence="5 8" id="KW-0067">ATP-binding</keyword>
<evidence type="ECO:0000313" key="11">
    <source>
        <dbReference type="EMBL" id="BAQ43911.1"/>
    </source>
</evidence>
<dbReference type="AlphaFoldDB" id="A0A0C6EV57"/>
<name>A0A0C6EV57_9HYPH</name>
<feature type="binding site" evidence="8">
    <location>
        <position position="249"/>
    </location>
    <ligand>
        <name>ATP</name>
        <dbReference type="ChEBI" id="CHEBI:30616"/>
    </ligand>
</feature>
<evidence type="ECO:0000256" key="1">
    <source>
        <dbReference type="ARBA" id="ARBA00007894"/>
    </source>
</evidence>
<reference evidence="11 12" key="1">
    <citation type="journal article" date="2015" name="Genome Announc.">
        <title>Complete Genome Sequence of Methylobacterium aquaticum Strain 22A, Isolated from Racomitrium japonicum Moss.</title>
        <authorList>
            <person name="Tani A."/>
            <person name="Ogura Y."/>
            <person name="Hayashi T."/>
            <person name="Kimbara K."/>
        </authorList>
    </citation>
    <scope>NUCLEOTIDE SEQUENCE [LARGE SCALE GENOMIC DNA]</scope>
    <source>
        <strain evidence="11 12">MA-22A</strain>
    </source>
</reference>
<dbReference type="GO" id="GO:0000049">
    <property type="term" value="F:tRNA binding"/>
    <property type="evidence" value="ECO:0007669"/>
    <property type="project" value="InterPro"/>
</dbReference>
<dbReference type="Pfam" id="PF19269">
    <property type="entry name" value="Anticodon_2"/>
    <property type="match status" value="1"/>
</dbReference>
<dbReference type="InterPro" id="IPR020058">
    <property type="entry name" value="Glu/Gln-tRNA-synth_Ib_cat-dom"/>
</dbReference>
<dbReference type="InterPro" id="IPR001412">
    <property type="entry name" value="aa-tRNA-synth_I_CS"/>
</dbReference>
<keyword evidence="4 8" id="KW-0547">Nucleotide-binding</keyword>
<evidence type="ECO:0000259" key="9">
    <source>
        <dbReference type="Pfam" id="PF00749"/>
    </source>
</evidence>
<dbReference type="Gene3D" id="3.40.50.620">
    <property type="entry name" value="HUPs"/>
    <property type="match status" value="1"/>
</dbReference>
<dbReference type="InterPro" id="IPR008925">
    <property type="entry name" value="aa_tRNA-synth_I_cd-bd_sf"/>
</dbReference>
<keyword evidence="2 8" id="KW-0963">Cytoplasm</keyword>
<evidence type="ECO:0000256" key="8">
    <source>
        <dbReference type="HAMAP-Rule" id="MF_00022"/>
    </source>
</evidence>
<keyword evidence="6 8" id="KW-0648">Protein biosynthesis</keyword>
<dbReference type="PRINTS" id="PR00987">
    <property type="entry name" value="TRNASYNTHGLU"/>
</dbReference>
<dbReference type="Pfam" id="PF00749">
    <property type="entry name" value="tRNA-synt_1c"/>
    <property type="match status" value="1"/>
</dbReference>
<gene>
    <name evidence="11" type="primary">glnS</name>
    <name evidence="8" type="synonym">gltX</name>
    <name evidence="11" type="ORF">Maq22A_c02120</name>
</gene>
<dbReference type="GO" id="GO:0006424">
    <property type="term" value="P:glutamyl-tRNA aminoacylation"/>
    <property type="evidence" value="ECO:0007669"/>
    <property type="project" value="UniProtKB-UniRule"/>
</dbReference>
<comment type="catalytic activity">
    <reaction evidence="8">
        <text>tRNA(Glu) + L-glutamate + ATP = L-glutamyl-tRNA(Glu) + AMP + diphosphate</text>
        <dbReference type="Rhea" id="RHEA:23540"/>
        <dbReference type="Rhea" id="RHEA-COMP:9663"/>
        <dbReference type="Rhea" id="RHEA-COMP:9680"/>
        <dbReference type="ChEBI" id="CHEBI:29985"/>
        <dbReference type="ChEBI" id="CHEBI:30616"/>
        <dbReference type="ChEBI" id="CHEBI:33019"/>
        <dbReference type="ChEBI" id="CHEBI:78442"/>
        <dbReference type="ChEBI" id="CHEBI:78520"/>
        <dbReference type="ChEBI" id="CHEBI:456215"/>
        <dbReference type="EC" id="6.1.1.17"/>
    </reaction>
</comment>
<dbReference type="PATRIC" id="fig|270351.10.peg.424"/>
<dbReference type="KEGG" id="maqu:Maq22A_c02120"/>
<dbReference type="Gene3D" id="1.10.10.350">
    <property type="match status" value="1"/>
</dbReference>
<dbReference type="SUPFAM" id="SSF48163">
    <property type="entry name" value="An anticodon-binding domain of class I aminoacyl-tRNA synthetases"/>
    <property type="match status" value="1"/>
</dbReference>
<evidence type="ECO:0000313" key="12">
    <source>
        <dbReference type="Proteomes" id="UP000061432"/>
    </source>
</evidence>
<dbReference type="Proteomes" id="UP000061432">
    <property type="component" value="Chromosome"/>
</dbReference>
<comment type="subcellular location">
    <subcellularLocation>
        <location evidence="8">Cytoplasm</location>
    </subcellularLocation>
</comment>
<dbReference type="EC" id="6.1.1.17" evidence="8"/>
<dbReference type="GO" id="GO:0004818">
    <property type="term" value="F:glutamate-tRNA ligase activity"/>
    <property type="evidence" value="ECO:0007669"/>
    <property type="project" value="UniProtKB-UniRule"/>
</dbReference>
<dbReference type="EMBL" id="AP014704">
    <property type="protein sequence ID" value="BAQ43911.1"/>
    <property type="molecule type" value="Genomic_DNA"/>
</dbReference>
<dbReference type="InterPro" id="IPR000924">
    <property type="entry name" value="Glu/Gln-tRNA-synth"/>
</dbReference>
<evidence type="ECO:0000256" key="4">
    <source>
        <dbReference type="ARBA" id="ARBA00022741"/>
    </source>
</evidence>
<dbReference type="PANTHER" id="PTHR43311">
    <property type="entry name" value="GLUTAMATE--TRNA LIGASE"/>
    <property type="match status" value="1"/>
</dbReference>
<dbReference type="InterPro" id="IPR045462">
    <property type="entry name" value="aa-tRNA-synth_I_cd-bd"/>
</dbReference>
<dbReference type="NCBIfam" id="TIGR00464">
    <property type="entry name" value="gltX_bact"/>
    <property type="match status" value="1"/>
</dbReference>
<dbReference type="STRING" id="270351.Maq22A_c02120"/>
<keyword evidence="7 8" id="KW-0030">Aminoacyl-tRNA synthetase</keyword>
<dbReference type="InterPro" id="IPR049940">
    <property type="entry name" value="GluQ/Sye"/>
</dbReference>
<feature type="domain" description="Aminoacyl-tRNA synthetase class I anticodon-binding" evidence="10">
    <location>
        <begin position="377"/>
        <end position="450"/>
    </location>
</feature>
<evidence type="ECO:0000256" key="7">
    <source>
        <dbReference type="ARBA" id="ARBA00023146"/>
    </source>
</evidence>
<dbReference type="GO" id="GO:0005524">
    <property type="term" value="F:ATP binding"/>
    <property type="evidence" value="ECO:0007669"/>
    <property type="project" value="UniProtKB-UniRule"/>
</dbReference>
<evidence type="ECO:0000256" key="5">
    <source>
        <dbReference type="ARBA" id="ARBA00022840"/>
    </source>
</evidence>
<evidence type="ECO:0000256" key="3">
    <source>
        <dbReference type="ARBA" id="ARBA00022598"/>
    </source>
</evidence>
<feature type="short sequence motif" description="'KMSKS' region" evidence="8">
    <location>
        <begin position="246"/>
        <end position="250"/>
    </location>
</feature>
<dbReference type="GO" id="GO:0005737">
    <property type="term" value="C:cytoplasm"/>
    <property type="evidence" value="ECO:0007669"/>
    <property type="project" value="UniProtKB-SubCell"/>
</dbReference>
<dbReference type="PANTHER" id="PTHR43311:SF2">
    <property type="entry name" value="GLUTAMATE--TRNA LIGASE, MITOCHONDRIAL-RELATED"/>
    <property type="match status" value="1"/>
</dbReference>
<feature type="domain" description="Glutamyl/glutaminyl-tRNA synthetase class Ib catalytic" evidence="9">
    <location>
        <begin position="10"/>
        <end position="313"/>
    </location>
</feature>
<comment type="subunit">
    <text evidence="8">Monomer.</text>
</comment>
<evidence type="ECO:0000256" key="6">
    <source>
        <dbReference type="ARBA" id="ARBA00022917"/>
    </source>
</evidence>
<comment type="caution">
    <text evidence="8">Lacks conserved residue(s) required for the propagation of feature annotation.</text>
</comment>
<comment type="function">
    <text evidence="8">Catalyzes the attachment of glutamate to tRNA(Glu) in a two-step reaction: glutamate is first activated by ATP to form Glu-AMP and then transferred to the acceptor end of tRNA(Glu).</text>
</comment>
<dbReference type="InterPro" id="IPR020751">
    <property type="entry name" value="aa-tRNA-synth_I_codon-bd_sub2"/>
</dbReference>
<reference evidence="12" key="2">
    <citation type="submission" date="2015-01" db="EMBL/GenBank/DDBJ databases">
        <title>Complete genome sequence of Methylobacterium aquaticum strain 22A.</title>
        <authorList>
            <person name="Tani A."/>
            <person name="Ogura Y."/>
            <person name="Hayashi T."/>
        </authorList>
    </citation>
    <scope>NUCLEOTIDE SEQUENCE [LARGE SCALE GENOMIC DNA]</scope>
    <source>
        <strain evidence="12">MA-22A</strain>
    </source>
</reference>
<keyword evidence="3 8" id="KW-0436">Ligase</keyword>